<dbReference type="Proteomes" id="UP000728032">
    <property type="component" value="Unassembled WGS sequence"/>
</dbReference>
<keyword evidence="3" id="KW-0812">Transmembrane</keyword>
<dbReference type="PANTHER" id="PTHR11266:SF17">
    <property type="entry name" value="PROTEIN MPV17"/>
    <property type="match status" value="1"/>
</dbReference>
<evidence type="ECO:0000256" key="6">
    <source>
        <dbReference type="ARBA" id="ARBA00049743"/>
    </source>
</evidence>
<sequence length="200" mass="22230">MAGVLRWYQAKLASRPVFTQAVSTAVLFATGDVLAQQVVEKRGFSEHTLERTGRMALYGGCVFGPGATLWYQFLQRKIVLPGKPNLEILARVATDQTVFASTNLFLFLSSMAIMEGSDPKAKLEASYWEALKKNWMVWPGAQFVNFKYVPLEYRVLVVNGISIGELSVEKFYLRKEFVTHMNMQAGTATSASSTAEVVVT</sequence>
<gene>
    <name evidence="8" type="ORF">ONB1V03_LOCUS17662</name>
</gene>
<evidence type="ECO:0000256" key="7">
    <source>
        <dbReference type="RuleBase" id="RU363053"/>
    </source>
</evidence>
<dbReference type="PANTHER" id="PTHR11266">
    <property type="entry name" value="PEROXISOMAL MEMBRANE PROTEIN 2, PXMP2 MPV17"/>
    <property type="match status" value="1"/>
</dbReference>
<dbReference type="GO" id="GO:0016020">
    <property type="term" value="C:membrane"/>
    <property type="evidence" value="ECO:0007669"/>
    <property type="project" value="UniProtKB-SubCell"/>
</dbReference>
<keyword evidence="4" id="KW-1133">Transmembrane helix</keyword>
<comment type="subcellular location">
    <subcellularLocation>
        <location evidence="1">Membrane</location>
        <topology evidence="1">Multi-pass membrane protein</topology>
    </subcellularLocation>
</comment>
<evidence type="ECO:0000256" key="2">
    <source>
        <dbReference type="ARBA" id="ARBA00006824"/>
    </source>
</evidence>
<evidence type="ECO:0000256" key="1">
    <source>
        <dbReference type="ARBA" id="ARBA00004141"/>
    </source>
</evidence>
<evidence type="ECO:0000313" key="9">
    <source>
        <dbReference type="Proteomes" id="UP000728032"/>
    </source>
</evidence>
<evidence type="ECO:0000256" key="5">
    <source>
        <dbReference type="ARBA" id="ARBA00023136"/>
    </source>
</evidence>
<evidence type="ECO:0000256" key="3">
    <source>
        <dbReference type="ARBA" id="ARBA00022692"/>
    </source>
</evidence>
<evidence type="ECO:0000256" key="4">
    <source>
        <dbReference type="ARBA" id="ARBA00022989"/>
    </source>
</evidence>
<organism evidence="8">
    <name type="scientific">Oppiella nova</name>
    <dbReference type="NCBI Taxonomy" id="334625"/>
    <lineage>
        <taxon>Eukaryota</taxon>
        <taxon>Metazoa</taxon>
        <taxon>Ecdysozoa</taxon>
        <taxon>Arthropoda</taxon>
        <taxon>Chelicerata</taxon>
        <taxon>Arachnida</taxon>
        <taxon>Acari</taxon>
        <taxon>Acariformes</taxon>
        <taxon>Sarcoptiformes</taxon>
        <taxon>Oribatida</taxon>
        <taxon>Brachypylina</taxon>
        <taxon>Oppioidea</taxon>
        <taxon>Oppiidae</taxon>
        <taxon>Oppiella</taxon>
    </lineage>
</organism>
<reference evidence="8" key="1">
    <citation type="submission" date="2020-11" db="EMBL/GenBank/DDBJ databases">
        <authorList>
            <person name="Tran Van P."/>
        </authorList>
    </citation>
    <scope>NUCLEOTIDE SEQUENCE</scope>
</reference>
<dbReference type="Pfam" id="PF04117">
    <property type="entry name" value="Mpv17_PMP22"/>
    <property type="match status" value="1"/>
</dbReference>
<dbReference type="EMBL" id="CAJPVJ010022405">
    <property type="protein sequence ID" value="CAG2178237.1"/>
    <property type="molecule type" value="Genomic_DNA"/>
</dbReference>
<evidence type="ECO:0000313" key="8">
    <source>
        <dbReference type="EMBL" id="CAD7661101.1"/>
    </source>
</evidence>
<dbReference type="AlphaFoldDB" id="A0A7R9MJF1"/>
<name>A0A7R9MJF1_9ACAR</name>
<keyword evidence="5" id="KW-0472">Membrane</keyword>
<dbReference type="EMBL" id="OC937230">
    <property type="protein sequence ID" value="CAD7661101.1"/>
    <property type="molecule type" value="Genomic_DNA"/>
</dbReference>
<accession>A0A7R9MJF1</accession>
<protein>
    <recommendedName>
        <fullName evidence="6">Mitochondrial inner membrane protein Mpv17</fullName>
    </recommendedName>
</protein>
<proteinExistence type="inferred from homology"/>
<comment type="similarity">
    <text evidence="2 7">Belongs to the peroxisomal membrane protein PXMP2/4 family.</text>
</comment>
<keyword evidence="9" id="KW-1185">Reference proteome</keyword>
<dbReference type="InterPro" id="IPR007248">
    <property type="entry name" value="Mpv17_PMP22"/>
</dbReference>
<dbReference type="GO" id="GO:0005739">
    <property type="term" value="C:mitochondrion"/>
    <property type="evidence" value="ECO:0007669"/>
    <property type="project" value="TreeGrafter"/>
</dbReference>
<dbReference type="OrthoDB" id="430207at2759"/>